<dbReference type="KEGG" id="dli:dnl_36600"/>
<keyword evidence="2" id="KW-1185">Reference proteome</keyword>
<name>A0A975GHF5_9BACT</name>
<proteinExistence type="predicted"/>
<organism evidence="1 2">
    <name type="scientific">Desulfonema limicola</name>
    <dbReference type="NCBI Taxonomy" id="45656"/>
    <lineage>
        <taxon>Bacteria</taxon>
        <taxon>Pseudomonadati</taxon>
        <taxon>Thermodesulfobacteriota</taxon>
        <taxon>Desulfobacteria</taxon>
        <taxon>Desulfobacterales</taxon>
        <taxon>Desulfococcaceae</taxon>
        <taxon>Desulfonema</taxon>
    </lineage>
</organism>
<evidence type="ECO:0000313" key="1">
    <source>
        <dbReference type="EMBL" id="QTA81327.1"/>
    </source>
</evidence>
<dbReference type="EMBL" id="CP061799">
    <property type="protein sequence ID" value="QTA81327.1"/>
    <property type="molecule type" value="Genomic_DNA"/>
</dbReference>
<evidence type="ECO:0000313" key="2">
    <source>
        <dbReference type="Proteomes" id="UP000663720"/>
    </source>
</evidence>
<dbReference type="RefSeq" id="WP_207687374.1">
    <property type="nucleotide sequence ID" value="NZ_CP061799.1"/>
</dbReference>
<accession>A0A975GHF5</accession>
<dbReference type="Proteomes" id="UP000663720">
    <property type="component" value="Chromosome"/>
</dbReference>
<gene>
    <name evidence="1" type="ORF">dnl_36600</name>
</gene>
<dbReference type="AlphaFoldDB" id="A0A975GHF5"/>
<reference evidence="1" key="1">
    <citation type="journal article" date="2021" name="Microb. Physiol.">
        <title>Proteogenomic Insights into the Physiology of Marine, Sulfate-Reducing, Filamentous Desulfonema limicola and Desulfonema magnum.</title>
        <authorList>
            <person name="Schnaars V."/>
            <person name="Wohlbrand L."/>
            <person name="Scheve S."/>
            <person name="Hinrichs C."/>
            <person name="Reinhardt R."/>
            <person name="Rabus R."/>
        </authorList>
    </citation>
    <scope>NUCLEOTIDE SEQUENCE</scope>
    <source>
        <strain evidence="1">5ac10</strain>
    </source>
</reference>
<sequence length="73" mass="8653">MKTFSIQSFGNQAVITVDLSFINIETLNRLFERLQVEQLVQKADFSDEIMEIGTEIKQNWWQKNREEYLKGIV</sequence>
<protein>
    <submittedName>
        <fullName evidence="1">Uncharacterized protein</fullName>
    </submittedName>
</protein>